<proteinExistence type="predicted"/>
<comment type="caution">
    <text evidence="1">The sequence shown here is derived from an EMBL/GenBank/DDBJ whole genome shotgun (WGS) entry which is preliminary data.</text>
</comment>
<dbReference type="AlphaFoldDB" id="A0A1Z5K507"/>
<evidence type="ECO:0000313" key="2">
    <source>
        <dbReference type="Proteomes" id="UP000198406"/>
    </source>
</evidence>
<name>A0A1Z5K507_FISSO</name>
<dbReference type="InParanoid" id="A0A1Z5K507"/>
<accession>A0A1Z5K507</accession>
<gene>
    <name evidence="1" type="ORF">FisN_1Lh148</name>
</gene>
<keyword evidence="2" id="KW-1185">Reference proteome</keyword>
<evidence type="ECO:0000313" key="1">
    <source>
        <dbReference type="EMBL" id="GAX21314.1"/>
    </source>
</evidence>
<reference evidence="1 2" key="1">
    <citation type="journal article" date="2015" name="Plant Cell">
        <title>Oil accumulation by the oleaginous diatom Fistulifera solaris as revealed by the genome and transcriptome.</title>
        <authorList>
            <person name="Tanaka T."/>
            <person name="Maeda Y."/>
            <person name="Veluchamy A."/>
            <person name="Tanaka M."/>
            <person name="Abida H."/>
            <person name="Marechal E."/>
            <person name="Bowler C."/>
            <person name="Muto M."/>
            <person name="Sunaga Y."/>
            <person name="Tanaka M."/>
            <person name="Yoshino T."/>
            <person name="Taniguchi T."/>
            <person name="Fukuda Y."/>
            <person name="Nemoto M."/>
            <person name="Matsumoto M."/>
            <person name="Wong P.S."/>
            <person name="Aburatani S."/>
            <person name="Fujibuchi W."/>
        </authorList>
    </citation>
    <scope>NUCLEOTIDE SEQUENCE [LARGE SCALE GENOMIC DNA]</scope>
    <source>
        <strain evidence="1 2">JPCC DA0580</strain>
    </source>
</reference>
<dbReference type="EMBL" id="BDSP01000162">
    <property type="protein sequence ID" value="GAX21314.1"/>
    <property type="molecule type" value="Genomic_DNA"/>
</dbReference>
<evidence type="ECO:0008006" key="3">
    <source>
        <dbReference type="Google" id="ProtNLM"/>
    </source>
</evidence>
<dbReference type="Proteomes" id="UP000198406">
    <property type="component" value="Unassembled WGS sequence"/>
</dbReference>
<organism evidence="1 2">
    <name type="scientific">Fistulifera solaris</name>
    <name type="common">Oleaginous diatom</name>
    <dbReference type="NCBI Taxonomy" id="1519565"/>
    <lineage>
        <taxon>Eukaryota</taxon>
        <taxon>Sar</taxon>
        <taxon>Stramenopiles</taxon>
        <taxon>Ochrophyta</taxon>
        <taxon>Bacillariophyta</taxon>
        <taxon>Bacillariophyceae</taxon>
        <taxon>Bacillariophycidae</taxon>
        <taxon>Naviculales</taxon>
        <taxon>Naviculaceae</taxon>
        <taxon>Fistulifera</taxon>
    </lineage>
</organism>
<sequence>MTVAHQFAQEVGETWGKALTSAMTTGDMTEFKALFVSDEAVGVVVQSVEGTEVVMTIGDVEGATLSWDEFKESFMKDLDEQGYLKTESQCLGVLGDRMILEAGRFNKAGEEYMSAYSLLTLNAEGKITMFESFSDAQAPGLIQAASVSE</sequence>
<protein>
    <recommendedName>
        <fullName evidence="3">SnoaL-like domain-containing protein</fullName>
    </recommendedName>
</protein>
<dbReference type="OrthoDB" id="44598at2759"/>